<keyword evidence="1" id="KW-1133">Transmembrane helix</keyword>
<dbReference type="AlphaFoldDB" id="A0A2T8IGK0"/>
<evidence type="ECO:0000313" key="2">
    <source>
        <dbReference type="EMBL" id="PVH36800.1"/>
    </source>
</evidence>
<proteinExistence type="predicted"/>
<sequence>MDLKDHPVILILEEQGTFKKLNTAWCCPTLHSQVHVELHISCWCCPTLHSQVHVELHISFQFILLSCFLLLLGLQDNMDLKLLCPY</sequence>
<protein>
    <submittedName>
        <fullName evidence="2">Uncharacterized protein</fullName>
    </submittedName>
</protein>
<dbReference type="Gramene" id="PVH36800">
    <property type="protein sequence ID" value="PVH36800"/>
    <property type="gene ID" value="PAHAL_6G171300"/>
</dbReference>
<keyword evidence="1" id="KW-0472">Membrane</keyword>
<reference evidence="2" key="1">
    <citation type="submission" date="2018-04" db="EMBL/GenBank/DDBJ databases">
        <title>WGS assembly of Panicum hallii.</title>
        <authorList>
            <person name="Lovell J."/>
            <person name="Jenkins J."/>
            <person name="Lowry D."/>
            <person name="Mamidi S."/>
            <person name="Sreedasyam A."/>
            <person name="Weng X."/>
            <person name="Barry K."/>
            <person name="Bonette J."/>
            <person name="Campitelli B."/>
            <person name="Daum C."/>
            <person name="Gordon S."/>
            <person name="Gould B."/>
            <person name="Lipzen A."/>
            <person name="Macqueen A."/>
            <person name="Palacio-Mejia J."/>
            <person name="Plott C."/>
            <person name="Shakirov E."/>
            <person name="Shu S."/>
            <person name="Yoshinaga Y."/>
            <person name="Zane M."/>
            <person name="Rokhsar D."/>
            <person name="Grimwood J."/>
            <person name="Schmutz J."/>
            <person name="Juenger T."/>
        </authorList>
    </citation>
    <scope>NUCLEOTIDE SEQUENCE [LARGE SCALE GENOMIC DNA]</scope>
    <source>
        <strain evidence="2">FIL2</strain>
    </source>
</reference>
<dbReference type="Proteomes" id="UP000243499">
    <property type="component" value="Chromosome 6"/>
</dbReference>
<name>A0A2T8IGK0_9POAL</name>
<keyword evidence="1" id="KW-0812">Transmembrane</keyword>
<dbReference type="EMBL" id="CM008051">
    <property type="protein sequence ID" value="PVH36800.1"/>
    <property type="molecule type" value="Genomic_DNA"/>
</dbReference>
<accession>A0A2T8IGK0</accession>
<gene>
    <name evidence="2" type="ORF">PAHAL_6G171300</name>
</gene>
<evidence type="ECO:0000256" key="1">
    <source>
        <dbReference type="SAM" id="Phobius"/>
    </source>
</evidence>
<feature type="transmembrane region" description="Helical" evidence="1">
    <location>
        <begin position="56"/>
        <end position="74"/>
    </location>
</feature>
<organism evidence="2">
    <name type="scientific">Panicum hallii</name>
    <dbReference type="NCBI Taxonomy" id="206008"/>
    <lineage>
        <taxon>Eukaryota</taxon>
        <taxon>Viridiplantae</taxon>
        <taxon>Streptophyta</taxon>
        <taxon>Embryophyta</taxon>
        <taxon>Tracheophyta</taxon>
        <taxon>Spermatophyta</taxon>
        <taxon>Magnoliopsida</taxon>
        <taxon>Liliopsida</taxon>
        <taxon>Poales</taxon>
        <taxon>Poaceae</taxon>
        <taxon>PACMAD clade</taxon>
        <taxon>Panicoideae</taxon>
        <taxon>Panicodae</taxon>
        <taxon>Paniceae</taxon>
        <taxon>Panicinae</taxon>
        <taxon>Panicum</taxon>
        <taxon>Panicum sect. Panicum</taxon>
    </lineage>
</organism>